<dbReference type="RefSeq" id="WP_283238589.1">
    <property type="nucleotide sequence ID" value="NZ_JASGBP010000002.1"/>
</dbReference>
<name>A0ABT6XP92_9FLAO</name>
<evidence type="ECO:0000256" key="6">
    <source>
        <dbReference type="ARBA" id="ARBA00023054"/>
    </source>
</evidence>
<keyword evidence="14" id="KW-1185">Reference proteome</keyword>
<evidence type="ECO:0000256" key="8">
    <source>
        <dbReference type="ARBA" id="ARBA00026057"/>
    </source>
</evidence>
<dbReference type="SMART" id="SM00382">
    <property type="entry name" value="AAA"/>
    <property type="match status" value="2"/>
</dbReference>
<dbReference type="Pfam" id="PF17871">
    <property type="entry name" value="AAA_lid_9"/>
    <property type="match status" value="1"/>
</dbReference>
<dbReference type="InterPro" id="IPR004176">
    <property type="entry name" value="Clp_R_N"/>
</dbReference>
<dbReference type="InterPro" id="IPR050130">
    <property type="entry name" value="ClpA_ClpB"/>
</dbReference>
<dbReference type="Gene3D" id="3.40.50.300">
    <property type="entry name" value="P-loop containing nucleotide triphosphate hydrolases"/>
    <property type="match status" value="3"/>
</dbReference>
<comment type="caution">
    <text evidence="13">The sequence shown here is derived from an EMBL/GenBank/DDBJ whole genome shotgun (WGS) entry which is preliminary data.</text>
</comment>
<evidence type="ECO:0000256" key="7">
    <source>
        <dbReference type="ARBA" id="ARBA00023186"/>
    </source>
</evidence>
<organism evidence="13 14">
    <name type="scientific">Flavobacterium sedimenticola</name>
    <dbReference type="NCBI Taxonomy" id="3043286"/>
    <lineage>
        <taxon>Bacteria</taxon>
        <taxon>Pseudomonadati</taxon>
        <taxon>Bacteroidota</taxon>
        <taxon>Flavobacteriia</taxon>
        <taxon>Flavobacteriales</taxon>
        <taxon>Flavobacteriaceae</taxon>
        <taxon>Flavobacterium</taxon>
    </lineage>
</organism>
<evidence type="ECO:0000256" key="9">
    <source>
        <dbReference type="PROSITE-ProRule" id="PRU01251"/>
    </source>
</evidence>
<comment type="subunit">
    <text evidence="11">Homohexamer; The oligomerization is ATP-dependent.</text>
</comment>
<dbReference type="Gene3D" id="1.10.1780.10">
    <property type="entry name" value="Clp, N-terminal domain"/>
    <property type="match status" value="1"/>
</dbReference>
<dbReference type="InterPro" id="IPR041546">
    <property type="entry name" value="ClpA/ClpB_AAA_lid"/>
</dbReference>
<evidence type="ECO:0000256" key="3">
    <source>
        <dbReference type="ARBA" id="ARBA00022737"/>
    </source>
</evidence>
<feature type="domain" description="Clp R" evidence="12">
    <location>
        <begin position="3"/>
        <end position="144"/>
    </location>
</feature>
<keyword evidence="7 10" id="KW-0143">Chaperone</keyword>
<dbReference type="InterPro" id="IPR027417">
    <property type="entry name" value="P-loop_NTPase"/>
</dbReference>
<dbReference type="InterPro" id="IPR018368">
    <property type="entry name" value="ClpA/B_CS1"/>
</dbReference>
<keyword evidence="4 10" id="KW-0547">Nucleotide-binding</keyword>
<comment type="function">
    <text evidence="11">Part of a stress-induced multi-chaperone system, it is involved in the recovery of the cell from heat-induced damage, in cooperation with DnaK, DnaJ and GrpE.</text>
</comment>
<dbReference type="SMART" id="SM01086">
    <property type="entry name" value="ClpB_D2-small"/>
    <property type="match status" value="1"/>
</dbReference>
<gene>
    <name evidence="11 13" type="primary">clpB</name>
    <name evidence="13" type="ORF">QHT84_05695</name>
</gene>
<dbReference type="InterPro" id="IPR028299">
    <property type="entry name" value="ClpA/B_CS2"/>
</dbReference>
<keyword evidence="6 11" id="KW-0175">Coiled coil</keyword>
<comment type="subcellular location">
    <subcellularLocation>
        <location evidence="11">Cytoplasm</location>
    </subcellularLocation>
</comment>
<dbReference type="PROSITE" id="PS00871">
    <property type="entry name" value="CLPAB_2"/>
    <property type="match status" value="1"/>
</dbReference>
<keyword evidence="11" id="KW-0963">Cytoplasm</keyword>
<evidence type="ECO:0000259" key="12">
    <source>
        <dbReference type="PROSITE" id="PS51903"/>
    </source>
</evidence>
<dbReference type="InterPro" id="IPR003959">
    <property type="entry name" value="ATPase_AAA_core"/>
</dbReference>
<dbReference type="PROSITE" id="PS00870">
    <property type="entry name" value="CLPAB_1"/>
    <property type="match status" value="1"/>
</dbReference>
<feature type="coiled-coil region" evidence="11">
    <location>
        <begin position="410"/>
        <end position="521"/>
    </location>
</feature>
<comment type="subunit">
    <text evidence="8">Homohexamer. The oligomerization is ATP-dependent.</text>
</comment>
<keyword evidence="11" id="KW-0346">Stress response</keyword>
<comment type="similarity">
    <text evidence="1 10">Belongs to the ClpA/ClpB family.</text>
</comment>
<dbReference type="PANTHER" id="PTHR11638:SF18">
    <property type="entry name" value="HEAT SHOCK PROTEIN 104"/>
    <property type="match status" value="1"/>
</dbReference>
<dbReference type="NCBIfam" id="TIGR03346">
    <property type="entry name" value="chaperone_ClpB"/>
    <property type="match status" value="1"/>
</dbReference>
<dbReference type="SUPFAM" id="SSF52540">
    <property type="entry name" value="P-loop containing nucleoside triphosphate hydrolases"/>
    <property type="match status" value="2"/>
</dbReference>
<dbReference type="SUPFAM" id="SSF81923">
    <property type="entry name" value="Double Clp-N motif"/>
    <property type="match status" value="1"/>
</dbReference>
<dbReference type="InterPro" id="IPR001270">
    <property type="entry name" value="ClpA/B"/>
</dbReference>
<evidence type="ECO:0000256" key="1">
    <source>
        <dbReference type="ARBA" id="ARBA00008675"/>
    </source>
</evidence>
<dbReference type="PRINTS" id="PR00300">
    <property type="entry name" value="CLPPROTEASEA"/>
</dbReference>
<dbReference type="Proteomes" id="UP001230035">
    <property type="component" value="Unassembled WGS sequence"/>
</dbReference>
<evidence type="ECO:0000256" key="2">
    <source>
        <dbReference type="ARBA" id="ARBA00017574"/>
    </source>
</evidence>
<dbReference type="CDD" id="cd00009">
    <property type="entry name" value="AAA"/>
    <property type="match status" value="1"/>
</dbReference>
<dbReference type="InterPro" id="IPR017730">
    <property type="entry name" value="Chaperonin_ClpB"/>
</dbReference>
<evidence type="ECO:0000256" key="11">
    <source>
        <dbReference type="RuleBase" id="RU362034"/>
    </source>
</evidence>
<evidence type="ECO:0000256" key="5">
    <source>
        <dbReference type="ARBA" id="ARBA00022840"/>
    </source>
</evidence>
<evidence type="ECO:0000256" key="10">
    <source>
        <dbReference type="RuleBase" id="RU004432"/>
    </source>
</evidence>
<dbReference type="InterPro" id="IPR019489">
    <property type="entry name" value="Clp_ATPase_C"/>
</dbReference>
<dbReference type="Pfam" id="PF10431">
    <property type="entry name" value="ClpB_D2-small"/>
    <property type="match status" value="1"/>
</dbReference>
<dbReference type="PANTHER" id="PTHR11638">
    <property type="entry name" value="ATP-DEPENDENT CLP PROTEASE"/>
    <property type="match status" value="1"/>
</dbReference>
<accession>A0ABT6XP92</accession>
<evidence type="ECO:0000256" key="4">
    <source>
        <dbReference type="ARBA" id="ARBA00022741"/>
    </source>
</evidence>
<dbReference type="InterPro" id="IPR003593">
    <property type="entry name" value="AAA+_ATPase"/>
</dbReference>
<evidence type="ECO:0000313" key="13">
    <source>
        <dbReference type="EMBL" id="MDI9256904.1"/>
    </source>
</evidence>
<dbReference type="CDD" id="cd19499">
    <property type="entry name" value="RecA-like_ClpB_Hsp104-like"/>
    <property type="match status" value="1"/>
</dbReference>
<keyword evidence="5 10" id="KW-0067">ATP-binding</keyword>
<sequence length="869" mass="97395">MNTNNFTIKSQEAIQQAQQMAQGFGHQQIENEHIIKGILEVDENVTPFILKKLNVNVDLFQKILDSTLQSFPKVSGGDLMLSREASTALTEANIIAKKMNDEFVSIEHLLLAIFKSKSKVAQILKDQGVTYNGLEAAIAEIRKGERVTSASAEETYNSLNKYAKNLNELARTGKLDPVIGRDEEIRRVLQILTRRTKNNPMLVGEPGVGKTAIAEGLAHRIVDGDVPENLKDKIVYSLDMGALIAGAKYKGEFEERLKSVVKEVTSAEGDIVLFIDEIHTLVGAGGGEGAMDAANILKPALARGELRAIGATTLDEYQKYFEKDKALERRFQKVMVDEPDTESAISILRGIKEKYETHHKVRIKDDAIIAAVELSQRYITNRFLPDKAIDLMDEAASKLRMEINSKPEELDVLDRKIMQLEIEIEAIKRENDEIKLKSLGLDLANLKEERNEIFTKWKSEKEVVDNIQTVKQEIEDFKLEAERAERDGDYGKVAEIRYGKIKEAQEQLEALQTQLAENQAGTSLIKEEVTREDIAEVVAKWTGVPVTKMLQGEREKLLRLEDELHHRVVGQEEAIEAISDAVRRSRAGLQDMKKPIGTFLFLGTTGVGKTELAKALAEYLFDDENAMTRIDMSEYQERHSVSRLVGAPPGYVGYDEGGQLTEAVRRKPYSVILLDEIEKAHPDTFNILLQVLDEGRLTDNKGRLADFKNTIIIMTSNMGSHIIQEKFENLKGSIEAATEAAKTEVLGLLKQTVRPEFINRIDEIVMFTPLTEANIKQIVGLQLQSVTKMLAHQNITMDATPEAIDYLAEKGYDPQFGARPVKRVIQREVLNQLSKEILAGKVTTDSIILLDCFDGQLVFRNQGELVSEK</sequence>
<proteinExistence type="inferred from homology"/>
<keyword evidence="3 9" id="KW-0677">Repeat</keyword>
<dbReference type="InterPro" id="IPR036628">
    <property type="entry name" value="Clp_N_dom_sf"/>
</dbReference>
<dbReference type="Pfam" id="PF00004">
    <property type="entry name" value="AAA"/>
    <property type="match status" value="1"/>
</dbReference>
<dbReference type="EMBL" id="JASGBP010000002">
    <property type="protein sequence ID" value="MDI9256904.1"/>
    <property type="molecule type" value="Genomic_DNA"/>
</dbReference>
<dbReference type="Gene3D" id="1.10.8.60">
    <property type="match status" value="1"/>
</dbReference>
<dbReference type="Pfam" id="PF07724">
    <property type="entry name" value="AAA_2"/>
    <property type="match status" value="1"/>
</dbReference>
<evidence type="ECO:0000313" key="14">
    <source>
        <dbReference type="Proteomes" id="UP001230035"/>
    </source>
</evidence>
<dbReference type="Pfam" id="PF02861">
    <property type="entry name" value="Clp_N"/>
    <property type="match status" value="1"/>
</dbReference>
<protein>
    <recommendedName>
        <fullName evidence="2 11">Chaperone protein ClpB</fullName>
    </recommendedName>
</protein>
<reference evidence="13 14" key="1">
    <citation type="submission" date="2023-05" db="EMBL/GenBank/DDBJ databases">
        <title>Flavobacterium sedimenti sp. nov., isolated from the sediment.</title>
        <authorList>
            <person name="Wu N."/>
        </authorList>
    </citation>
    <scope>NUCLEOTIDE SEQUENCE [LARGE SCALE GENOMIC DNA]</scope>
    <source>
        <strain evidence="13 14">YZ-48</strain>
    </source>
</reference>
<dbReference type="PROSITE" id="PS51903">
    <property type="entry name" value="CLP_R"/>
    <property type="match status" value="1"/>
</dbReference>